<gene>
    <name evidence="1" type="ORF">IAA53_03235</name>
</gene>
<evidence type="ECO:0000313" key="2">
    <source>
        <dbReference type="Proteomes" id="UP000824239"/>
    </source>
</evidence>
<dbReference type="Proteomes" id="UP000824239">
    <property type="component" value="Unassembled WGS sequence"/>
</dbReference>
<dbReference type="AlphaFoldDB" id="A0A9D1IWM9"/>
<evidence type="ECO:0000313" key="1">
    <source>
        <dbReference type="EMBL" id="HIR50289.1"/>
    </source>
</evidence>
<reference evidence="1" key="2">
    <citation type="journal article" date="2021" name="PeerJ">
        <title>Extensive microbial diversity within the chicken gut microbiome revealed by metagenomics and culture.</title>
        <authorList>
            <person name="Gilroy R."/>
            <person name="Ravi A."/>
            <person name="Getino M."/>
            <person name="Pursley I."/>
            <person name="Horton D.L."/>
            <person name="Alikhan N.F."/>
            <person name="Baker D."/>
            <person name="Gharbi K."/>
            <person name="Hall N."/>
            <person name="Watson M."/>
            <person name="Adriaenssens E.M."/>
            <person name="Foster-Nyarko E."/>
            <person name="Jarju S."/>
            <person name="Secka A."/>
            <person name="Antonio M."/>
            <person name="Oren A."/>
            <person name="Chaudhuri R.R."/>
            <person name="La Ragione R."/>
            <person name="Hildebrand F."/>
            <person name="Pallen M.J."/>
        </authorList>
    </citation>
    <scope>NUCLEOTIDE SEQUENCE</scope>
    <source>
        <strain evidence="1">ChiBcec15-4380</strain>
    </source>
</reference>
<dbReference type="EMBL" id="DVHE01000022">
    <property type="protein sequence ID" value="HIR50289.1"/>
    <property type="molecule type" value="Genomic_DNA"/>
</dbReference>
<proteinExistence type="predicted"/>
<sequence>MGFLIHSVDDNRVLGLEYLPCSAITPKVGMALVQTSGNLALASGTTAPTYISMCERDTACTAGELIPVVRVQKDIIFGVPAQAAMTSVKLGDKVTIHTDGLQVTATTASGVAEVVGMDGTAAGSTVLVRF</sequence>
<name>A0A9D1IWM9_9FIRM</name>
<organism evidence="1 2">
    <name type="scientific">Candidatus Avoscillospira avicola</name>
    <dbReference type="NCBI Taxonomy" id="2840706"/>
    <lineage>
        <taxon>Bacteria</taxon>
        <taxon>Bacillati</taxon>
        <taxon>Bacillota</taxon>
        <taxon>Clostridia</taxon>
        <taxon>Eubacteriales</taxon>
        <taxon>Oscillospiraceae</taxon>
        <taxon>Oscillospiraceae incertae sedis</taxon>
        <taxon>Candidatus Avoscillospira</taxon>
    </lineage>
</organism>
<reference evidence="1" key="1">
    <citation type="submission" date="2020-10" db="EMBL/GenBank/DDBJ databases">
        <authorList>
            <person name="Gilroy R."/>
        </authorList>
    </citation>
    <scope>NUCLEOTIDE SEQUENCE</scope>
    <source>
        <strain evidence="1">ChiBcec15-4380</strain>
    </source>
</reference>
<comment type="caution">
    <text evidence="1">The sequence shown here is derived from an EMBL/GenBank/DDBJ whole genome shotgun (WGS) entry which is preliminary data.</text>
</comment>
<protein>
    <submittedName>
        <fullName evidence="1">Uncharacterized protein</fullName>
    </submittedName>
</protein>
<accession>A0A9D1IWM9</accession>